<gene>
    <name evidence="1" type="ORF">LLUT_LOCUS28830</name>
</gene>
<dbReference type="Proteomes" id="UP001497480">
    <property type="component" value="Unassembled WGS sequence"/>
</dbReference>
<reference evidence="1 2" key="1">
    <citation type="submission" date="2024-03" db="EMBL/GenBank/DDBJ databases">
        <authorList>
            <person name="Martinez-Hernandez J."/>
        </authorList>
    </citation>
    <scope>NUCLEOTIDE SEQUENCE [LARGE SCALE GENOMIC DNA]</scope>
</reference>
<name>A0AAV1Y1B6_LUPLU</name>
<organism evidence="1 2">
    <name type="scientific">Lupinus luteus</name>
    <name type="common">European yellow lupine</name>
    <dbReference type="NCBI Taxonomy" id="3873"/>
    <lineage>
        <taxon>Eukaryota</taxon>
        <taxon>Viridiplantae</taxon>
        <taxon>Streptophyta</taxon>
        <taxon>Embryophyta</taxon>
        <taxon>Tracheophyta</taxon>
        <taxon>Spermatophyta</taxon>
        <taxon>Magnoliopsida</taxon>
        <taxon>eudicotyledons</taxon>
        <taxon>Gunneridae</taxon>
        <taxon>Pentapetalae</taxon>
        <taxon>rosids</taxon>
        <taxon>fabids</taxon>
        <taxon>Fabales</taxon>
        <taxon>Fabaceae</taxon>
        <taxon>Papilionoideae</taxon>
        <taxon>50 kb inversion clade</taxon>
        <taxon>genistoids sensu lato</taxon>
        <taxon>core genistoids</taxon>
        <taxon>Genisteae</taxon>
        <taxon>Lupinus</taxon>
    </lineage>
</organism>
<evidence type="ECO:0000313" key="1">
    <source>
        <dbReference type="EMBL" id="CAL0327770.1"/>
    </source>
</evidence>
<keyword evidence="2" id="KW-1185">Reference proteome</keyword>
<sequence>MPLRLMRIISRRKYFQIGVDLLQKGFERISIMEVELTRIAQEYIYVASTNIQLKSGKIQISQFVIQKILGPKEDQKWLQDFFLERKWVKFNHKLEYGHVVCVMKKVTI</sequence>
<dbReference type="AlphaFoldDB" id="A0AAV1Y1B6"/>
<dbReference type="EMBL" id="CAXHTB010000020">
    <property type="protein sequence ID" value="CAL0327770.1"/>
    <property type="molecule type" value="Genomic_DNA"/>
</dbReference>
<accession>A0AAV1Y1B6</accession>
<protein>
    <submittedName>
        <fullName evidence="1">Uncharacterized protein</fullName>
    </submittedName>
</protein>
<comment type="caution">
    <text evidence="1">The sequence shown here is derived from an EMBL/GenBank/DDBJ whole genome shotgun (WGS) entry which is preliminary data.</text>
</comment>
<proteinExistence type="predicted"/>
<evidence type="ECO:0000313" key="2">
    <source>
        <dbReference type="Proteomes" id="UP001497480"/>
    </source>
</evidence>